<protein>
    <submittedName>
        <fullName evidence="1">Uncharacterized protein</fullName>
    </submittedName>
</protein>
<proteinExistence type="predicted"/>
<dbReference type="Proteomes" id="UP000265768">
    <property type="component" value="Unassembled WGS sequence"/>
</dbReference>
<dbReference type="AlphaFoldDB" id="A0A3A4ABV5"/>
<name>A0A3A4ABV5_9ACTN</name>
<keyword evidence="2" id="KW-1185">Reference proteome</keyword>
<accession>A0A3A4ABV5</accession>
<organism evidence="1 2">
    <name type="scientific">Bailinhaonella thermotolerans</name>
    <dbReference type="NCBI Taxonomy" id="1070861"/>
    <lineage>
        <taxon>Bacteria</taxon>
        <taxon>Bacillati</taxon>
        <taxon>Actinomycetota</taxon>
        <taxon>Actinomycetes</taxon>
        <taxon>Streptosporangiales</taxon>
        <taxon>Streptosporangiaceae</taxon>
        <taxon>Bailinhaonella</taxon>
    </lineage>
</organism>
<evidence type="ECO:0000313" key="1">
    <source>
        <dbReference type="EMBL" id="RJL23984.1"/>
    </source>
</evidence>
<reference evidence="1 2" key="1">
    <citation type="submission" date="2018-09" db="EMBL/GenBank/DDBJ databases">
        <title>YIM 75507 draft genome.</title>
        <authorList>
            <person name="Tang S."/>
            <person name="Feng Y."/>
        </authorList>
    </citation>
    <scope>NUCLEOTIDE SEQUENCE [LARGE SCALE GENOMIC DNA]</scope>
    <source>
        <strain evidence="1 2">YIM 75507</strain>
    </source>
</reference>
<evidence type="ECO:0000313" key="2">
    <source>
        <dbReference type="Proteomes" id="UP000265768"/>
    </source>
</evidence>
<gene>
    <name evidence="1" type="ORF">D5H75_31620</name>
</gene>
<comment type="caution">
    <text evidence="1">The sequence shown here is derived from an EMBL/GenBank/DDBJ whole genome shotgun (WGS) entry which is preliminary data.</text>
</comment>
<dbReference type="RefSeq" id="WP_119930239.1">
    <property type="nucleotide sequence ID" value="NZ_QZEY01000017.1"/>
</dbReference>
<dbReference type="EMBL" id="QZEY01000017">
    <property type="protein sequence ID" value="RJL23984.1"/>
    <property type="molecule type" value="Genomic_DNA"/>
</dbReference>
<sequence>MNWAIRGAVEDMRKASDAAEALMWPRRAAAAAARCHLREFVIGGRVYWRPVFCDERAFENHVGGLFGTCYPDHVEWRSWEGGLARTPGWELRMRQEQGSGRVLLYVVDRDGRRVPLGTHADADVVGDMLNDLGQVRDALHLLPHLTY</sequence>